<dbReference type="OrthoDB" id="7418984at2"/>
<dbReference type="HOGENOM" id="CLU_046706_0_0_5"/>
<evidence type="ECO:0000259" key="1">
    <source>
        <dbReference type="Pfam" id="PF13400"/>
    </source>
</evidence>
<dbReference type="PATRIC" id="fig|1029756.8.peg.2891"/>
<dbReference type="InterPro" id="IPR028087">
    <property type="entry name" value="Tad_N"/>
</dbReference>
<proteinExistence type="predicted"/>
<dbReference type="RefSeq" id="WP_023788099.1">
    <property type="nucleotide sequence ID" value="NC_022997.1"/>
</dbReference>
<organism evidence="2 3">
    <name type="scientific">Hyphomicrobium nitrativorans NL23</name>
    <dbReference type="NCBI Taxonomy" id="1029756"/>
    <lineage>
        <taxon>Bacteria</taxon>
        <taxon>Pseudomonadati</taxon>
        <taxon>Pseudomonadota</taxon>
        <taxon>Alphaproteobacteria</taxon>
        <taxon>Hyphomicrobiales</taxon>
        <taxon>Hyphomicrobiaceae</taxon>
        <taxon>Hyphomicrobium</taxon>
    </lineage>
</organism>
<dbReference type="Pfam" id="PF13400">
    <property type="entry name" value="Tad"/>
    <property type="match status" value="1"/>
</dbReference>
<evidence type="ECO:0000313" key="3">
    <source>
        <dbReference type="Proteomes" id="UP000018542"/>
    </source>
</evidence>
<sequence>MRLFRSFLEHEKGSVAIVFALLLVVLLVSAGIGVDYGRQLAARTAMQQALDAAVLAGVKLSPDRQNAVAAKMFEAELGDTYIQNTSVSFSRDGEHRLAGRADGQIKTTLTALLGVKTLDVATASTAETSGEGAAVCILALSRTASQQFLLNSGAKVDAPNCEVHGKSTGSPAAIFNSGTDLKAARICLTGKSIIDNGGRYTNLEKSCAAEDDPFAGRLPVPASNACTQNHGNYNGGNVTLAPGVYCGWFNFNNSPNVTFQPGVYVIKNGGWNVNGGTWRGDGVTFYYADTSKIQFNSAVDVTLTPPASGPYANIMMFEAPNLSPSQFVFNDAKDMKMDGLIYLPSRDVTFNSGSKLSAKSFTLVINTLILNQTNWTLKPSKSNISSGDGNKSARLVR</sequence>
<feature type="domain" description="Putative Flp pilus-assembly TadG-like N-terminal" evidence="1">
    <location>
        <begin position="13"/>
        <end position="58"/>
    </location>
</feature>
<dbReference type="STRING" id="1029756.W911_13895"/>
<gene>
    <name evidence="2" type="ORF">W911_13895</name>
</gene>
<dbReference type="AlphaFoldDB" id="V5SGU8"/>
<dbReference type="KEGG" id="hni:W911_13895"/>
<dbReference type="EMBL" id="CP006912">
    <property type="protein sequence ID" value="AHB49260.1"/>
    <property type="molecule type" value="Genomic_DNA"/>
</dbReference>
<name>V5SGU8_9HYPH</name>
<keyword evidence="3" id="KW-1185">Reference proteome</keyword>
<protein>
    <recommendedName>
        <fullName evidence="1">Putative Flp pilus-assembly TadG-like N-terminal domain-containing protein</fullName>
    </recommendedName>
</protein>
<dbReference type="Proteomes" id="UP000018542">
    <property type="component" value="Chromosome"/>
</dbReference>
<evidence type="ECO:0000313" key="2">
    <source>
        <dbReference type="EMBL" id="AHB49260.1"/>
    </source>
</evidence>
<reference evidence="2 3" key="1">
    <citation type="journal article" date="2014" name="Genome Announc.">
        <title>Complete Genome Sequence of Hyphomicrobium nitrativorans Strain NL23, a Denitrifying Bacterium Isolated from Biofilm of a Methanol-Fed Denitrification System Treating Seawater at the Montreal Biodome.</title>
        <authorList>
            <person name="Martineau C."/>
            <person name="Villeneuve C."/>
            <person name="Mauffrey F."/>
            <person name="Villemur R."/>
        </authorList>
    </citation>
    <scope>NUCLEOTIDE SEQUENCE [LARGE SCALE GENOMIC DNA]</scope>
    <source>
        <strain evidence="2">NL23</strain>
    </source>
</reference>
<accession>V5SGU8</accession>